<keyword evidence="1" id="KW-0863">Zinc-finger</keyword>
<evidence type="ECO:0000256" key="2">
    <source>
        <dbReference type="SAM" id="MobiDB-lite"/>
    </source>
</evidence>
<dbReference type="PROSITE" id="PS50089">
    <property type="entry name" value="ZF_RING_2"/>
    <property type="match status" value="1"/>
</dbReference>
<proteinExistence type="predicted"/>
<dbReference type="EMBL" id="JAPDRK010000006">
    <property type="protein sequence ID" value="KAJ9611520.1"/>
    <property type="molecule type" value="Genomic_DNA"/>
</dbReference>
<dbReference type="SUPFAM" id="SSF57850">
    <property type="entry name" value="RING/U-box"/>
    <property type="match status" value="1"/>
</dbReference>
<keyword evidence="5" id="KW-1185">Reference proteome</keyword>
<dbReference type="Gene3D" id="3.30.40.10">
    <property type="entry name" value="Zinc/RING finger domain, C3HC4 (zinc finger)"/>
    <property type="match status" value="1"/>
</dbReference>
<organism evidence="4 5">
    <name type="scientific">Cladophialophora chaetospira</name>
    <dbReference type="NCBI Taxonomy" id="386627"/>
    <lineage>
        <taxon>Eukaryota</taxon>
        <taxon>Fungi</taxon>
        <taxon>Dikarya</taxon>
        <taxon>Ascomycota</taxon>
        <taxon>Pezizomycotina</taxon>
        <taxon>Eurotiomycetes</taxon>
        <taxon>Chaetothyriomycetidae</taxon>
        <taxon>Chaetothyriales</taxon>
        <taxon>Herpotrichiellaceae</taxon>
        <taxon>Cladophialophora</taxon>
    </lineage>
</organism>
<accession>A0AA38XDR3</accession>
<protein>
    <recommendedName>
        <fullName evidence="3">RING-type domain-containing protein</fullName>
    </recommendedName>
</protein>
<dbReference type="InterPro" id="IPR001841">
    <property type="entry name" value="Znf_RING"/>
</dbReference>
<keyword evidence="1" id="KW-0862">Zinc</keyword>
<comment type="caution">
    <text evidence="4">The sequence shown here is derived from an EMBL/GenBank/DDBJ whole genome shotgun (WGS) entry which is preliminary data.</text>
</comment>
<dbReference type="InterPro" id="IPR013083">
    <property type="entry name" value="Znf_RING/FYVE/PHD"/>
</dbReference>
<gene>
    <name evidence="4" type="ORF">H2200_004704</name>
</gene>
<name>A0AA38XDR3_9EURO</name>
<dbReference type="Pfam" id="PF13920">
    <property type="entry name" value="zf-C3HC4_3"/>
    <property type="match status" value="1"/>
</dbReference>
<feature type="region of interest" description="Disordered" evidence="2">
    <location>
        <begin position="1"/>
        <end position="110"/>
    </location>
</feature>
<evidence type="ECO:0000313" key="5">
    <source>
        <dbReference type="Proteomes" id="UP001172673"/>
    </source>
</evidence>
<keyword evidence="1" id="KW-0479">Metal-binding</keyword>
<dbReference type="SMART" id="SM00184">
    <property type="entry name" value="RING"/>
    <property type="match status" value="1"/>
</dbReference>
<dbReference type="AlphaFoldDB" id="A0AA38XDR3"/>
<evidence type="ECO:0000256" key="1">
    <source>
        <dbReference type="PROSITE-ProRule" id="PRU00175"/>
    </source>
</evidence>
<dbReference type="Proteomes" id="UP001172673">
    <property type="component" value="Unassembled WGS sequence"/>
</dbReference>
<dbReference type="GO" id="GO:0008270">
    <property type="term" value="F:zinc ion binding"/>
    <property type="evidence" value="ECO:0007669"/>
    <property type="project" value="UniProtKB-KW"/>
</dbReference>
<reference evidence="4" key="1">
    <citation type="submission" date="2022-10" db="EMBL/GenBank/DDBJ databases">
        <title>Culturing micro-colonial fungi from biological soil crusts in the Mojave desert and describing Neophaeococcomyces mojavensis, and introducing the new genera and species Taxawa tesnikishii.</title>
        <authorList>
            <person name="Kurbessoian T."/>
            <person name="Stajich J.E."/>
        </authorList>
    </citation>
    <scope>NUCLEOTIDE SEQUENCE</scope>
    <source>
        <strain evidence="4">TK_41</strain>
    </source>
</reference>
<evidence type="ECO:0000259" key="3">
    <source>
        <dbReference type="PROSITE" id="PS50089"/>
    </source>
</evidence>
<feature type="compositionally biased region" description="Basic and acidic residues" evidence="2">
    <location>
        <begin position="65"/>
        <end position="82"/>
    </location>
</feature>
<evidence type="ECO:0000313" key="4">
    <source>
        <dbReference type="EMBL" id="KAJ9611520.1"/>
    </source>
</evidence>
<sequence>MDGRQPNPFRARDTEQPPWSFDRLNEALPAQYFPVPHHRTAPESPIRISTAPRQRSPQRPFTRPSSERYDWHNPLSRNEENALPHSSHGNAAQEDASHTPVYPAATPGPSQQPIYALGTREEVQSEDYVSPLATMYGRAWNRYREAEENRAANRREALANARANIRYPGNPMTNVHDLLGSGPPQYPDRALRLAEEMESRRFAERIDRRERRLSMLQQAQERIQQATEAVANPLRTPRANPIDMQQSRPPPLSSDEMVANIECRICHEQKMDTLLEPCMHLAICHWCAEVMRQRTRQYRVDAEDGDEQLKCPICRRRVTQSRRIFVVL</sequence>
<feature type="domain" description="RING-type" evidence="3">
    <location>
        <begin position="263"/>
        <end position="315"/>
    </location>
</feature>